<protein>
    <submittedName>
        <fullName evidence="3">Uncharacterized protein</fullName>
    </submittedName>
</protein>
<feature type="chain" id="PRO_5002825481" evidence="2">
    <location>
        <begin position="23"/>
        <end position="260"/>
    </location>
</feature>
<feature type="region of interest" description="Disordered" evidence="1">
    <location>
        <begin position="200"/>
        <end position="260"/>
    </location>
</feature>
<keyword evidence="2" id="KW-0732">Signal</keyword>
<evidence type="ECO:0000256" key="1">
    <source>
        <dbReference type="SAM" id="MobiDB-lite"/>
    </source>
</evidence>
<feature type="signal peptide" evidence="2">
    <location>
        <begin position="1"/>
        <end position="22"/>
    </location>
</feature>
<organism evidence="3 4">
    <name type="scientific">Phenylobacterium zucineum (strain HLK1)</name>
    <dbReference type="NCBI Taxonomy" id="450851"/>
    <lineage>
        <taxon>Bacteria</taxon>
        <taxon>Pseudomonadati</taxon>
        <taxon>Pseudomonadota</taxon>
        <taxon>Alphaproteobacteria</taxon>
        <taxon>Caulobacterales</taxon>
        <taxon>Caulobacteraceae</taxon>
        <taxon>Phenylobacterium</taxon>
    </lineage>
</organism>
<gene>
    <name evidence="3" type="ordered locus">PHZ_c2642</name>
</gene>
<name>B4RHA3_PHEZH</name>
<evidence type="ECO:0000256" key="2">
    <source>
        <dbReference type="SAM" id="SignalP"/>
    </source>
</evidence>
<keyword evidence="4" id="KW-1185">Reference proteome</keyword>
<dbReference type="RefSeq" id="WP_012523189.1">
    <property type="nucleotide sequence ID" value="NC_011144.1"/>
</dbReference>
<feature type="compositionally biased region" description="Pro residues" evidence="1">
    <location>
        <begin position="249"/>
        <end position="260"/>
    </location>
</feature>
<proteinExistence type="predicted"/>
<dbReference type="Proteomes" id="UP000001868">
    <property type="component" value="Chromosome"/>
</dbReference>
<feature type="compositionally biased region" description="Basic and acidic residues" evidence="1">
    <location>
        <begin position="200"/>
        <end position="238"/>
    </location>
</feature>
<evidence type="ECO:0000313" key="3">
    <source>
        <dbReference type="EMBL" id="ACG79051.1"/>
    </source>
</evidence>
<reference evidence="3 4" key="1">
    <citation type="journal article" date="2008" name="BMC Genomics">
        <title>Complete genome of Phenylobacterium zucineum - a novel facultative intracellular bacterium isolated from human erythroleukemia cell line K562.</title>
        <authorList>
            <person name="Luo Y."/>
            <person name="Xu X."/>
            <person name="Ding Z."/>
            <person name="Liu Z."/>
            <person name="Zhang B."/>
            <person name="Yan Z."/>
            <person name="Sun J."/>
            <person name="Hu S."/>
            <person name="Hu X."/>
        </authorList>
    </citation>
    <scope>NUCLEOTIDE SEQUENCE [LARGE SCALE GENOMIC DNA]</scope>
    <source>
        <strain evidence="3 4">HLK1</strain>
    </source>
</reference>
<evidence type="ECO:0000313" key="4">
    <source>
        <dbReference type="Proteomes" id="UP000001868"/>
    </source>
</evidence>
<dbReference type="KEGG" id="pzu:PHZ_c2642"/>
<accession>B4RHA3</accession>
<dbReference type="EMBL" id="CP000747">
    <property type="protein sequence ID" value="ACG79051.1"/>
    <property type="molecule type" value="Genomic_DNA"/>
</dbReference>
<sequence length="260" mass="28286">MKTLIPVAAVTLLAAAPTQASAQPAVPAAGPPWIVTPAEASCRVQLDLVGRSGAVTPVTLASDGEILSLRFSKPGLPERAFLPVRVDGARYSNLMLRGPDGDAGELILSEETEAALRRGSSLDVAWLADEPLGVSLAGSGQGLTDLRICGAQIAAQARASAQAQTEAKMRAEQEAREQAIAQAQLEAARAQAAAADAQRQRIAEEAERQRRLEADERQRQYAEAQRRRYEEDRRRAWEEEQDAYYRPAPAYPPPYRYRGW</sequence>
<dbReference type="OrthoDB" id="7210991at2"/>
<dbReference type="AlphaFoldDB" id="B4RHA3"/>
<dbReference type="HOGENOM" id="CLU_1068990_0_0_5"/>